<dbReference type="PANTHER" id="PTHR37984:SF9">
    <property type="entry name" value="INTEGRASE CATALYTIC DOMAIN-CONTAINING PROTEIN"/>
    <property type="match status" value="1"/>
</dbReference>
<dbReference type="SUPFAM" id="SSF56672">
    <property type="entry name" value="DNA/RNA polymerases"/>
    <property type="match status" value="1"/>
</dbReference>
<gene>
    <name evidence="2" type="ORF">PR048_010224</name>
</gene>
<evidence type="ECO:0000313" key="2">
    <source>
        <dbReference type="EMBL" id="KAJ8890715.1"/>
    </source>
</evidence>
<comment type="caution">
    <text evidence="2">The sequence shown here is derived from an EMBL/GenBank/DDBJ whole genome shotgun (WGS) entry which is preliminary data.</text>
</comment>
<proteinExistence type="predicted"/>
<reference evidence="2 3" key="1">
    <citation type="submission" date="2023-02" db="EMBL/GenBank/DDBJ databases">
        <title>LHISI_Scaffold_Assembly.</title>
        <authorList>
            <person name="Stuart O.P."/>
            <person name="Cleave R."/>
            <person name="Magrath M.J.L."/>
            <person name="Mikheyev A.S."/>
        </authorList>
    </citation>
    <scope>NUCLEOTIDE SEQUENCE [LARGE SCALE GENOMIC DNA]</scope>
    <source>
        <strain evidence="2">Daus_M_001</strain>
        <tissue evidence="2">Leg muscle</tissue>
    </source>
</reference>
<accession>A0ABQ9I245</accession>
<evidence type="ECO:0000313" key="3">
    <source>
        <dbReference type="Proteomes" id="UP001159363"/>
    </source>
</evidence>
<keyword evidence="3" id="KW-1185">Reference proteome</keyword>
<dbReference type="Gene3D" id="3.10.10.10">
    <property type="entry name" value="HIV Type 1 Reverse Transcriptase, subunit A, domain 1"/>
    <property type="match status" value="1"/>
</dbReference>
<dbReference type="InterPro" id="IPR043128">
    <property type="entry name" value="Rev_trsase/Diguanyl_cyclase"/>
</dbReference>
<sequence>MNSFNLSDKESTSYKVVVKRFESHFIPKRNVIYEREKFNLRSQLVDESVDTFVTALHSMAEKCYGGSGAGVWRRYSASNFEIKPVNTQLLGPCSSPLKIQGEITTPVTWRGNTITVDVYVVQGLKEPLLGRSAIESLGMLQWLEEVNHLRYKFDLQKRYPKLFEGLGLMAVTYTIRLKNDAVPVSLHAPSRVVLPLQLKLKQEIDRLVNMGIISPVDRPTEWCSGIVTVPKQNGQIRLCVDLTALDKSVQTERTILPAIDDSLALLRKTKIFQNLMPIVGTGSEGVEADPAKIEAIRDMPQPQSVTDVRRLLGMVNYVGKFVPNLAEITEPIHQLLKESNAFLWEEPQELAFKRSNNFCTAPQFYFTTTQIRIFECEQMPPHTEERHTSHHQSSAPCLVSILGNKSIDELPPRLQRYRMRLMRYTYQVKHVSGKHFYTPDTLSRTPAKGTDERDRLAVDEIEEYAAQFMRQFPASDVRIEVVRRTLNLNATPHTGSTIMSGILAEPWGIISSRSYINEGSQYEKNKQTGALVTIPTTSSPMGVVGMDLAERDGTHYLVIIDYYPWYPEIFQLPDTKTSTMISRCKAAFSRRRRREEDEEEEWKGWPNLPAAQEKGMLTTSARTRSKKVVKPRERLNL</sequence>
<name>A0ABQ9I245_9NEOP</name>
<evidence type="ECO:0000256" key="1">
    <source>
        <dbReference type="SAM" id="MobiDB-lite"/>
    </source>
</evidence>
<dbReference type="PANTHER" id="PTHR37984">
    <property type="entry name" value="PROTEIN CBG26694"/>
    <property type="match status" value="1"/>
</dbReference>
<dbReference type="EMBL" id="JARBHB010000003">
    <property type="protein sequence ID" value="KAJ8890715.1"/>
    <property type="molecule type" value="Genomic_DNA"/>
</dbReference>
<dbReference type="InterPro" id="IPR043502">
    <property type="entry name" value="DNA/RNA_pol_sf"/>
</dbReference>
<dbReference type="Gene3D" id="3.30.70.270">
    <property type="match status" value="2"/>
</dbReference>
<feature type="region of interest" description="Disordered" evidence="1">
    <location>
        <begin position="590"/>
        <end position="637"/>
    </location>
</feature>
<organism evidence="2 3">
    <name type="scientific">Dryococelus australis</name>
    <dbReference type="NCBI Taxonomy" id="614101"/>
    <lineage>
        <taxon>Eukaryota</taxon>
        <taxon>Metazoa</taxon>
        <taxon>Ecdysozoa</taxon>
        <taxon>Arthropoda</taxon>
        <taxon>Hexapoda</taxon>
        <taxon>Insecta</taxon>
        <taxon>Pterygota</taxon>
        <taxon>Neoptera</taxon>
        <taxon>Polyneoptera</taxon>
        <taxon>Phasmatodea</taxon>
        <taxon>Verophasmatodea</taxon>
        <taxon>Anareolatae</taxon>
        <taxon>Phasmatidae</taxon>
        <taxon>Eurycanthinae</taxon>
        <taxon>Dryococelus</taxon>
    </lineage>
</organism>
<dbReference type="InterPro" id="IPR050951">
    <property type="entry name" value="Retrovirus_Pol_polyprotein"/>
</dbReference>
<dbReference type="Proteomes" id="UP001159363">
    <property type="component" value="Chromosome 3"/>
</dbReference>
<protein>
    <submittedName>
        <fullName evidence="2">Uncharacterized protein</fullName>
    </submittedName>
</protein>